<feature type="compositionally biased region" description="Basic and acidic residues" evidence="1">
    <location>
        <begin position="556"/>
        <end position="566"/>
    </location>
</feature>
<comment type="caution">
    <text evidence="2">The sequence shown here is derived from an EMBL/GenBank/DDBJ whole genome shotgun (WGS) entry which is preliminary data.</text>
</comment>
<proteinExistence type="predicted"/>
<name>A0A8H7EZ35_AGABI</name>
<dbReference type="EMBL" id="JABXXO010000011">
    <property type="protein sequence ID" value="KAF7764024.1"/>
    <property type="molecule type" value="Genomic_DNA"/>
</dbReference>
<organism evidence="2 3">
    <name type="scientific">Agaricus bisporus var. burnettii</name>
    <dbReference type="NCBI Taxonomy" id="192524"/>
    <lineage>
        <taxon>Eukaryota</taxon>
        <taxon>Fungi</taxon>
        <taxon>Dikarya</taxon>
        <taxon>Basidiomycota</taxon>
        <taxon>Agaricomycotina</taxon>
        <taxon>Agaricomycetes</taxon>
        <taxon>Agaricomycetidae</taxon>
        <taxon>Agaricales</taxon>
        <taxon>Agaricineae</taxon>
        <taxon>Agaricaceae</taxon>
        <taxon>Agaricus</taxon>
    </lineage>
</organism>
<evidence type="ECO:0000313" key="2">
    <source>
        <dbReference type="EMBL" id="KAF7764024.1"/>
    </source>
</evidence>
<dbReference type="Proteomes" id="UP000629468">
    <property type="component" value="Unassembled WGS sequence"/>
</dbReference>
<dbReference type="AlphaFoldDB" id="A0A8H7EZ35"/>
<reference evidence="2 3" key="1">
    <citation type="journal article" name="Sci. Rep.">
        <title>Telomere-to-telomere assembled and centromere annotated genomes of the two main subspecies of the button mushroom Agaricus bisporus reveal especially polymorphic chromosome ends.</title>
        <authorList>
            <person name="Sonnenberg A.S.M."/>
            <person name="Sedaghat-Telgerd N."/>
            <person name="Lavrijssen B."/>
            <person name="Ohm R.A."/>
            <person name="Hendrickx P.M."/>
            <person name="Scholtmeijer K."/>
            <person name="Baars J.J.P."/>
            <person name="van Peer A."/>
        </authorList>
    </citation>
    <scope>NUCLEOTIDE SEQUENCE [LARGE SCALE GENOMIC DNA]</scope>
    <source>
        <strain evidence="2 3">H119_p4</strain>
    </source>
</reference>
<sequence length="586" mass="66618">METTTATPAIKRDSLVAELDQSSLFSTAKRHQPAQSQRSVDEEHIAATVVQQNNHKLKRRKYELYRTIAADDEICDSWRKATDKPSFDRIASDIRMRLWPSDIPFPSQIISNILSWASNPTIADDLPLRFRSVLAARKQNNTKYKKQKRNIIKRSNLTLNADAKRKLLDSLPIIECKRQSTPFPPEDLYISETDEIYRKNMAFVLERDLPDSRLSRKLIFQLNHPSSWDEDLQHRKLSHDLSPADSGIFMENNEPVAIIIRNACNDNRILDFVDDAIQETIATRNNARKEDRGHISQMGLSAGSRKRHKLGWVRNIRKAKSDTEMHRRVDYDASSAFAVLWSLVRSLLPDDPILNDFQKFIGLLGSDVRMDGNHTMDADSEGRGTYHIQIGDKDFVFRNAELAPPCGVMAENYCRFIHNESQPHKWAVSLTSSRSFDPSLPSIDAGGHFYIASYAIRIQAARNTLIAWRPGDWHGTSLFNINPDTSNIKLQYRQRGLCIVTGKRILGAVKKWRSGLISDADLDKEEEAESSTAETTGDQSIDLWIKDLQSATKTSTTKESHADHGIRASLRLKQKPRKSYTTGVPI</sequence>
<feature type="region of interest" description="Disordered" evidence="1">
    <location>
        <begin position="553"/>
        <end position="586"/>
    </location>
</feature>
<evidence type="ECO:0000256" key="1">
    <source>
        <dbReference type="SAM" id="MobiDB-lite"/>
    </source>
</evidence>
<protein>
    <submittedName>
        <fullName evidence="2">Uncharacterized protein</fullName>
    </submittedName>
</protein>
<accession>A0A8H7EZ35</accession>
<evidence type="ECO:0000313" key="3">
    <source>
        <dbReference type="Proteomes" id="UP000629468"/>
    </source>
</evidence>
<gene>
    <name evidence="2" type="ORF">Agabi119p4_8561</name>
</gene>